<dbReference type="OrthoDB" id="9805474at2"/>
<dbReference type="SMART" id="SM00052">
    <property type="entry name" value="EAL"/>
    <property type="match status" value="1"/>
</dbReference>
<dbReference type="Gene3D" id="3.30.70.270">
    <property type="match status" value="1"/>
</dbReference>
<protein>
    <submittedName>
        <fullName evidence="5">Diguanylate cyclase (GGDEF) domain-containing protein</fullName>
    </submittedName>
</protein>
<dbReference type="InterPro" id="IPR050706">
    <property type="entry name" value="Cyclic-di-GMP_PDE-like"/>
</dbReference>
<dbReference type="RefSeq" id="WP_066664586.1">
    <property type="nucleotide sequence ID" value="NZ_CP011402.1"/>
</dbReference>
<dbReference type="PROSITE" id="PS50883">
    <property type="entry name" value="EAL"/>
    <property type="match status" value="1"/>
</dbReference>
<dbReference type="InterPro" id="IPR035919">
    <property type="entry name" value="EAL_sf"/>
</dbReference>
<accession>A0A1H8PH17</accession>
<dbReference type="SUPFAM" id="SSF141868">
    <property type="entry name" value="EAL domain-like"/>
    <property type="match status" value="1"/>
</dbReference>
<dbReference type="Proteomes" id="UP000182975">
    <property type="component" value="Unassembled WGS sequence"/>
</dbReference>
<dbReference type="Pfam" id="PF00990">
    <property type="entry name" value="GGDEF"/>
    <property type="match status" value="1"/>
</dbReference>
<dbReference type="InterPro" id="IPR001789">
    <property type="entry name" value="Sig_transdc_resp-reg_receiver"/>
</dbReference>
<evidence type="ECO:0000256" key="1">
    <source>
        <dbReference type="PROSITE-ProRule" id="PRU00169"/>
    </source>
</evidence>
<keyword evidence="1" id="KW-0597">Phosphoprotein</keyword>
<dbReference type="SMART" id="SM00267">
    <property type="entry name" value="GGDEF"/>
    <property type="match status" value="1"/>
</dbReference>
<evidence type="ECO:0000259" key="2">
    <source>
        <dbReference type="PROSITE" id="PS50110"/>
    </source>
</evidence>
<dbReference type="InterPro" id="IPR001633">
    <property type="entry name" value="EAL_dom"/>
</dbReference>
<dbReference type="PANTHER" id="PTHR33121">
    <property type="entry name" value="CYCLIC DI-GMP PHOSPHODIESTERASE PDEF"/>
    <property type="match status" value="1"/>
</dbReference>
<sequence>MLKSHEKFHSENGKRLLLIADDELINREILREILQDEYELLFAENGEEALEVVRRCKNVLSLVLLDLKMPVMSGTDAMYAMRDDPELAHIPIIVATADQNAEVESLHLGANDFISKPYPQADVIHARIQRAIELHEDRLIITKTERDELTGLLNREFFYQYAAQFDHHHASTEMDAIVVDINHFRLINERFGTNYGDEVLRCVGNELLSVVREAGGIVCRSEADKFMAYCPHGQDYETMLEKASRGIAGENAEDTQTWLRMGVYESVDKTLETERRFDRARMAADTVRGSFANQIGVYDALLHEKELYSERLIDDFAAAIKEQQFEVYFQPKFDIQSEIPVLVSAEALVRWNHPTLGMVFPGAFIPLFEENGLIQRLDIYIWRATAARIKEWKTRFNLVAPVSVNVSRIDMYDPHLDRILLGILQEYSLSTSELLLEITESAYTQDSAQIIETVSNLRSIGFQVEMDDFGTGYSSLNMLSSLPLDALKLDMQFIRSAFTEGGDTKMIEIIIDIADYLSVPVIAEGVETEEQLNALRDMGCDRVQGYYFSPPVPANEYEKFVAERNEIDVAVSAKLTPSREIIPHNRSLAFEEVTHALSAGFDVVFYVDIESDHYIEFTSQGKPENLQIENSGSNFFKDAWGLLFESIHPDDEMRVGLSTQKNTLLLQLAGHDPFYMTYRIMEDGRSVYHAMKCIKARSNDDHHIVIGISNIDMQIRQALADMNIRTENTGPNAY</sequence>
<feature type="domain" description="EAL" evidence="3">
    <location>
        <begin position="309"/>
        <end position="565"/>
    </location>
</feature>
<feature type="domain" description="Response regulatory" evidence="2">
    <location>
        <begin position="16"/>
        <end position="131"/>
    </location>
</feature>
<dbReference type="GO" id="GO:0071111">
    <property type="term" value="F:cyclic-guanylate-specific phosphodiesterase activity"/>
    <property type="evidence" value="ECO:0007669"/>
    <property type="project" value="InterPro"/>
</dbReference>
<organism evidence="5 6">
    <name type="scientific">Denitrobacterium detoxificans</name>
    <dbReference type="NCBI Taxonomy" id="79604"/>
    <lineage>
        <taxon>Bacteria</taxon>
        <taxon>Bacillati</taxon>
        <taxon>Actinomycetota</taxon>
        <taxon>Coriobacteriia</taxon>
        <taxon>Eggerthellales</taxon>
        <taxon>Eggerthellaceae</taxon>
        <taxon>Denitrobacterium</taxon>
    </lineage>
</organism>
<dbReference type="AlphaFoldDB" id="A0A1H8PH17"/>
<dbReference type="Pfam" id="PF00072">
    <property type="entry name" value="Response_reg"/>
    <property type="match status" value="1"/>
</dbReference>
<proteinExistence type="predicted"/>
<keyword evidence="6" id="KW-1185">Reference proteome</keyword>
<evidence type="ECO:0000313" key="6">
    <source>
        <dbReference type="Proteomes" id="UP000182975"/>
    </source>
</evidence>
<feature type="modified residue" description="4-aspartylphosphate" evidence="1">
    <location>
        <position position="66"/>
    </location>
</feature>
<name>A0A1H8PH17_9ACTN</name>
<dbReference type="InterPro" id="IPR011006">
    <property type="entry name" value="CheY-like_superfamily"/>
</dbReference>
<dbReference type="CDD" id="cd01948">
    <property type="entry name" value="EAL"/>
    <property type="match status" value="1"/>
</dbReference>
<feature type="domain" description="GGDEF" evidence="4">
    <location>
        <begin position="172"/>
        <end position="300"/>
    </location>
</feature>
<dbReference type="InterPro" id="IPR043128">
    <property type="entry name" value="Rev_trsase/Diguanyl_cyclase"/>
</dbReference>
<dbReference type="PROSITE" id="PS50110">
    <property type="entry name" value="RESPONSE_REGULATORY"/>
    <property type="match status" value="1"/>
</dbReference>
<evidence type="ECO:0000313" key="5">
    <source>
        <dbReference type="EMBL" id="SEO41205.1"/>
    </source>
</evidence>
<dbReference type="NCBIfam" id="TIGR00254">
    <property type="entry name" value="GGDEF"/>
    <property type="match status" value="1"/>
</dbReference>
<dbReference type="Pfam" id="PF00563">
    <property type="entry name" value="EAL"/>
    <property type="match status" value="1"/>
</dbReference>
<reference evidence="6" key="1">
    <citation type="submission" date="2016-10" db="EMBL/GenBank/DDBJ databases">
        <authorList>
            <person name="Varghese N."/>
        </authorList>
    </citation>
    <scope>NUCLEOTIDE SEQUENCE [LARGE SCALE GENOMIC DNA]</scope>
    <source>
        <strain evidence="6">DSM 21843</strain>
    </source>
</reference>
<dbReference type="Gene3D" id="3.20.20.450">
    <property type="entry name" value="EAL domain"/>
    <property type="match status" value="1"/>
</dbReference>
<dbReference type="PANTHER" id="PTHR33121:SF79">
    <property type="entry name" value="CYCLIC DI-GMP PHOSPHODIESTERASE PDED-RELATED"/>
    <property type="match status" value="1"/>
</dbReference>
<dbReference type="GO" id="GO:0000160">
    <property type="term" value="P:phosphorelay signal transduction system"/>
    <property type="evidence" value="ECO:0007669"/>
    <property type="project" value="InterPro"/>
</dbReference>
<evidence type="ECO:0000259" key="4">
    <source>
        <dbReference type="PROSITE" id="PS50887"/>
    </source>
</evidence>
<dbReference type="PROSITE" id="PS50887">
    <property type="entry name" value="GGDEF"/>
    <property type="match status" value="1"/>
</dbReference>
<evidence type="ECO:0000259" key="3">
    <source>
        <dbReference type="PROSITE" id="PS50883"/>
    </source>
</evidence>
<dbReference type="SUPFAM" id="SSF52172">
    <property type="entry name" value="CheY-like"/>
    <property type="match status" value="1"/>
</dbReference>
<dbReference type="InterPro" id="IPR029787">
    <property type="entry name" value="Nucleotide_cyclase"/>
</dbReference>
<dbReference type="Gene3D" id="3.40.50.2300">
    <property type="match status" value="1"/>
</dbReference>
<dbReference type="SMART" id="SM00448">
    <property type="entry name" value="REC"/>
    <property type="match status" value="1"/>
</dbReference>
<dbReference type="EMBL" id="FOEC01000001">
    <property type="protein sequence ID" value="SEO41205.1"/>
    <property type="molecule type" value="Genomic_DNA"/>
</dbReference>
<dbReference type="SUPFAM" id="SSF55073">
    <property type="entry name" value="Nucleotide cyclase"/>
    <property type="match status" value="1"/>
</dbReference>
<dbReference type="InterPro" id="IPR000160">
    <property type="entry name" value="GGDEF_dom"/>
</dbReference>
<gene>
    <name evidence="5" type="ORF">SAMN02910314_00167</name>
</gene>